<dbReference type="AlphaFoldDB" id="A0A2A2WMA0"/>
<evidence type="ECO:0000313" key="1">
    <source>
        <dbReference type="EMBL" id="PAY22084.1"/>
    </source>
</evidence>
<proteinExistence type="predicted"/>
<protein>
    <submittedName>
        <fullName evidence="1">Uncharacterized protein</fullName>
    </submittedName>
</protein>
<dbReference type="Proteomes" id="UP000218810">
    <property type="component" value="Unassembled WGS sequence"/>
</dbReference>
<reference evidence="2" key="1">
    <citation type="submission" date="2017-09" db="EMBL/GenBank/DDBJ databases">
        <authorList>
            <person name="Zhang Y."/>
            <person name="Huang X."/>
            <person name="Liu J."/>
            <person name="Lu L."/>
            <person name="Peng K."/>
        </authorList>
    </citation>
    <scope>NUCLEOTIDE SEQUENCE [LARGE SCALE GENOMIC DNA]</scope>
    <source>
        <strain evidence="2">S-XJ-1</strain>
    </source>
</reference>
<comment type="caution">
    <text evidence="1">The sequence shown here is derived from an EMBL/GenBank/DDBJ whole genome shotgun (WGS) entry which is preliminary data.</text>
</comment>
<dbReference type="OrthoDB" id="9908988at2"/>
<name>A0A2A2WMA0_9ACTN</name>
<dbReference type="RefSeq" id="WP_095719182.1">
    <property type="nucleotide sequence ID" value="NZ_NTGA01000031.1"/>
</dbReference>
<keyword evidence="2" id="KW-1185">Reference proteome</keyword>
<gene>
    <name evidence="1" type="ORF">CEY15_15490</name>
</gene>
<accession>A0A2A2WMA0</accession>
<evidence type="ECO:0000313" key="2">
    <source>
        <dbReference type="Proteomes" id="UP000218810"/>
    </source>
</evidence>
<organism evidence="1 2">
    <name type="scientific">Dietzia natronolimnaea</name>
    <dbReference type="NCBI Taxonomy" id="161920"/>
    <lineage>
        <taxon>Bacteria</taxon>
        <taxon>Bacillati</taxon>
        <taxon>Actinomycetota</taxon>
        <taxon>Actinomycetes</taxon>
        <taxon>Mycobacteriales</taxon>
        <taxon>Dietziaceae</taxon>
        <taxon>Dietzia</taxon>
    </lineage>
</organism>
<sequence>MDITGSIATATAPLSAEFGSLMEEPTGSSFIDTLLQAAFILPPFLLNLLTGMGADLGSTPGMG</sequence>
<dbReference type="EMBL" id="NTGA01000031">
    <property type="protein sequence ID" value="PAY22084.1"/>
    <property type="molecule type" value="Genomic_DNA"/>
</dbReference>